<comment type="caution">
    <text evidence="1">The sequence shown here is derived from an EMBL/GenBank/DDBJ whole genome shotgun (WGS) entry which is preliminary data.</text>
</comment>
<proteinExistence type="predicted"/>
<dbReference type="Proteomes" id="UP000256388">
    <property type="component" value="Unassembled WGS sequence"/>
</dbReference>
<evidence type="ECO:0000313" key="1">
    <source>
        <dbReference type="EMBL" id="REG11400.1"/>
    </source>
</evidence>
<organism evidence="1 2">
    <name type="scientific">Pelolinea submarina</name>
    <dbReference type="NCBI Taxonomy" id="913107"/>
    <lineage>
        <taxon>Bacteria</taxon>
        <taxon>Bacillati</taxon>
        <taxon>Chloroflexota</taxon>
        <taxon>Anaerolineae</taxon>
        <taxon>Anaerolineales</taxon>
        <taxon>Anaerolineaceae</taxon>
        <taxon>Pelolinea</taxon>
    </lineage>
</organism>
<protein>
    <submittedName>
        <fullName evidence="1">Uncharacterized protein</fullName>
    </submittedName>
</protein>
<dbReference type="EMBL" id="QUMS01000001">
    <property type="protein sequence ID" value="REG11400.1"/>
    <property type="molecule type" value="Genomic_DNA"/>
</dbReference>
<accession>A0A3E0ANA1</accession>
<reference evidence="1 2" key="1">
    <citation type="submission" date="2018-08" db="EMBL/GenBank/DDBJ databases">
        <title>Genomic Encyclopedia of Type Strains, Phase IV (KMG-IV): sequencing the most valuable type-strain genomes for metagenomic binning, comparative biology and taxonomic classification.</title>
        <authorList>
            <person name="Goeker M."/>
        </authorList>
    </citation>
    <scope>NUCLEOTIDE SEQUENCE [LARGE SCALE GENOMIC DNA]</scope>
    <source>
        <strain evidence="1 2">DSM 23923</strain>
    </source>
</reference>
<dbReference type="AlphaFoldDB" id="A0A3E0ANA1"/>
<gene>
    <name evidence="1" type="ORF">DFR64_1281</name>
</gene>
<evidence type="ECO:0000313" key="2">
    <source>
        <dbReference type="Proteomes" id="UP000256388"/>
    </source>
</evidence>
<name>A0A3E0ANA1_9CHLR</name>
<keyword evidence="2" id="KW-1185">Reference proteome</keyword>
<sequence length="719" mass="75747">MTVKPVLGLTCDPGCHVETNNTFGSGCVQCNAAPDEWGNCPTWCSIANMWCECDDGSSGPIINCRDGYYSTPSGECRPIGSGDLPNTGGDGGCTPSCPSGVCGTIGNGCGGTCACIECDTCTPQCGQASDCGTCGTADAGTPEAPTLVVPDGTITNPSSYSLTGTNSVIDLLWSSNSDLTDYYQIYVKDSDEATVWSGAVGTTGVGSSGYTPGLYHWYVEAVNSTCTVDVGLTSANGYFVVSNSLLTLKNADEIVVPPESGNRNNICQPVFVDSSNNRRIIFEASVNSPGGWAEISGATLSWHGNDYAMSKLTGSGIGGTLVATVDFGAASNNSGVFPLSVSVSNSYGTSVNNIFGDLKVWDCQVPVSGTLYDGTGGQACNELGFMTPVDANLDFSSLVFKDVSGDSDVSMSTSLPANYGPTKITYGRTYLPIFNGGDMANPDGTIFGTGRMTRLVDLGTGATLCPSESQFNLQNNMSAYEVDPGAQVDFSFIKDQEAWFQVSGAGVKAKSWIDSGVPSTVDSSFRALSVLGTNADNGLVSFVNYKNINGFNDNSGFGLPNNWWIDRNTNDSNSYGYQYFYNNFLINNGVGVTGTDWSGKPSEGVYFVNGNLNIDSDFALDSGKTMIVVVKGKISIAESVSRIDGIYIANNGIEALGSSANQLVINGMLYSKANIRLARSFTDKMQNNTTPAVKINYQPGLIFNLPGKLMRVLSDWQEE</sequence>